<keyword evidence="4 5" id="KW-0472">Membrane</keyword>
<feature type="transmembrane region" description="Helical" evidence="6">
    <location>
        <begin position="134"/>
        <end position="154"/>
    </location>
</feature>
<evidence type="ECO:0000256" key="2">
    <source>
        <dbReference type="ARBA" id="ARBA00022692"/>
    </source>
</evidence>
<comment type="caution">
    <text evidence="8">The sequence shown here is derived from an EMBL/GenBank/DDBJ whole genome shotgun (WGS) entry which is preliminary data.</text>
</comment>
<feature type="domain" description="TLC" evidence="7">
    <location>
        <begin position="41"/>
        <end position="280"/>
    </location>
</feature>
<dbReference type="Pfam" id="PF03798">
    <property type="entry name" value="TRAM_LAG1_CLN8"/>
    <property type="match status" value="1"/>
</dbReference>
<dbReference type="PANTHER" id="PTHR13439:SF0">
    <property type="entry name" value="TOPOISOMERASE I DAMAGE AFFECTED PROTEIN 4"/>
    <property type="match status" value="1"/>
</dbReference>
<keyword evidence="9" id="KW-1185">Reference proteome</keyword>
<dbReference type="EMBL" id="JANBQB010000099">
    <property type="protein sequence ID" value="KAJ1982173.1"/>
    <property type="molecule type" value="Genomic_DNA"/>
</dbReference>
<evidence type="ECO:0000256" key="4">
    <source>
        <dbReference type="ARBA" id="ARBA00023136"/>
    </source>
</evidence>
<dbReference type="PANTHER" id="PTHR13439">
    <property type="entry name" value="CT120 PROTEIN"/>
    <property type="match status" value="1"/>
</dbReference>
<feature type="transmembrane region" description="Helical" evidence="6">
    <location>
        <begin position="247"/>
        <end position="272"/>
    </location>
</feature>
<accession>A0A9W8BAN6</accession>
<gene>
    <name evidence="8" type="ORF">H4R34_001808</name>
</gene>
<proteinExistence type="predicted"/>
<keyword evidence="3 6" id="KW-1133">Transmembrane helix</keyword>
<evidence type="ECO:0000256" key="5">
    <source>
        <dbReference type="PROSITE-ProRule" id="PRU00205"/>
    </source>
</evidence>
<evidence type="ECO:0000256" key="3">
    <source>
        <dbReference type="ARBA" id="ARBA00022989"/>
    </source>
</evidence>
<dbReference type="GO" id="GO:0055088">
    <property type="term" value="P:lipid homeostasis"/>
    <property type="evidence" value="ECO:0007669"/>
    <property type="project" value="TreeGrafter"/>
</dbReference>
<comment type="subcellular location">
    <subcellularLocation>
        <location evidence="1">Membrane</location>
        <topology evidence="1">Multi-pass membrane protein</topology>
    </subcellularLocation>
</comment>
<dbReference type="Proteomes" id="UP001151582">
    <property type="component" value="Unassembled WGS sequence"/>
</dbReference>
<feature type="transmembrane region" description="Helical" evidence="6">
    <location>
        <begin position="175"/>
        <end position="194"/>
    </location>
</feature>
<dbReference type="GO" id="GO:0005783">
    <property type="term" value="C:endoplasmic reticulum"/>
    <property type="evidence" value="ECO:0007669"/>
    <property type="project" value="TreeGrafter"/>
</dbReference>
<organism evidence="8 9">
    <name type="scientific">Dimargaris verticillata</name>
    <dbReference type="NCBI Taxonomy" id="2761393"/>
    <lineage>
        <taxon>Eukaryota</taxon>
        <taxon>Fungi</taxon>
        <taxon>Fungi incertae sedis</taxon>
        <taxon>Zoopagomycota</taxon>
        <taxon>Kickxellomycotina</taxon>
        <taxon>Dimargaritomycetes</taxon>
        <taxon>Dimargaritales</taxon>
        <taxon>Dimargaritaceae</taxon>
        <taxon>Dimargaris</taxon>
    </lineage>
</organism>
<evidence type="ECO:0000256" key="1">
    <source>
        <dbReference type="ARBA" id="ARBA00004141"/>
    </source>
</evidence>
<keyword evidence="2 5" id="KW-0812">Transmembrane</keyword>
<evidence type="ECO:0000256" key="6">
    <source>
        <dbReference type="SAM" id="Phobius"/>
    </source>
</evidence>
<evidence type="ECO:0000313" key="9">
    <source>
        <dbReference type="Proteomes" id="UP001151582"/>
    </source>
</evidence>
<evidence type="ECO:0000313" key="8">
    <source>
        <dbReference type="EMBL" id="KAJ1982173.1"/>
    </source>
</evidence>
<sequence length="284" mass="32660">MSDNVRRIAASFTGYGLLHAIVRYGVVPQLTPQTFARLPHDSRVEFISRIGSLVNGVVLGSLSLYSVQVRGKFAGDVFTRYPKTLDYLFPAFAGYALYDMIAMATKTRQNASMWLHHLIGFVGASLMPRYRAAAFFPAVFLTPELTLIPGDLLWYMKRFHLQHSPWFNRLLWIRLLGYVLVRWATTIYAVGYALRNSPDITDPQVKQQFPGVVERYTHFQQCLRRYLYHPLADRLARFLALYSKLPWVVSILTTFNVTVLTVLNTYWTSVLLKRLLQRTSLKTA</sequence>
<name>A0A9W8BAN6_9FUNG</name>
<dbReference type="InterPro" id="IPR006634">
    <property type="entry name" value="TLC-dom"/>
</dbReference>
<dbReference type="AlphaFoldDB" id="A0A9W8BAN6"/>
<dbReference type="InterPro" id="IPR050846">
    <property type="entry name" value="TLCD"/>
</dbReference>
<protein>
    <recommendedName>
        <fullName evidence="7">TLC domain-containing protein</fullName>
    </recommendedName>
</protein>
<dbReference type="PROSITE" id="PS50922">
    <property type="entry name" value="TLC"/>
    <property type="match status" value="1"/>
</dbReference>
<dbReference type="GO" id="GO:0016020">
    <property type="term" value="C:membrane"/>
    <property type="evidence" value="ECO:0007669"/>
    <property type="project" value="UniProtKB-SubCell"/>
</dbReference>
<reference evidence="8" key="1">
    <citation type="submission" date="2022-07" db="EMBL/GenBank/DDBJ databases">
        <title>Phylogenomic reconstructions and comparative analyses of Kickxellomycotina fungi.</title>
        <authorList>
            <person name="Reynolds N.K."/>
            <person name="Stajich J.E."/>
            <person name="Barry K."/>
            <person name="Grigoriev I.V."/>
            <person name="Crous P."/>
            <person name="Smith M.E."/>
        </authorList>
    </citation>
    <scope>NUCLEOTIDE SEQUENCE</scope>
    <source>
        <strain evidence="8">RSA 567</strain>
    </source>
</reference>
<dbReference type="OrthoDB" id="2146047at2759"/>
<evidence type="ECO:0000259" key="7">
    <source>
        <dbReference type="PROSITE" id="PS50922"/>
    </source>
</evidence>